<proteinExistence type="predicted"/>
<evidence type="ECO:0000256" key="2">
    <source>
        <dbReference type="SAM" id="MobiDB-lite"/>
    </source>
</evidence>
<keyword evidence="1" id="KW-0175">Coiled coil</keyword>
<feature type="compositionally biased region" description="Low complexity" evidence="2">
    <location>
        <begin position="53"/>
        <end position="96"/>
    </location>
</feature>
<reference evidence="3 4" key="1">
    <citation type="submission" date="2018-10" db="EMBL/GenBank/DDBJ databases">
        <title>Genomic Encyclopedia of Type Strains, Phase IV (KMG-IV): sequencing the most valuable type-strain genomes for metagenomic binning, comparative biology and taxonomic classification.</title>
        <authorList>
            <person name="Goeker M."/>
        </authorList>
    </citation>
    <scope>NUCLEOTIDE SEQUENCE [LARGE SCALE GENOMIC DNA]</scope>
    <source>
        <strain evidence="3 4">DSM 25586</strain>
    </source>
</reference>
<name>A0A495FLC1_9MICC</name>
<dbReference type="EMBL" id="RBIR01000001">
    <property type="protein sequence ID" value="RKR30015.1"/>
    <property type="molecule type" value="Genomic_DNA"/>
</dbReference>
<feature type="compositionally biased region" description="Low complexity" evidence="2">
    <location>
        <begin position="10"/>
        <end position="45"/>
    </location>
</feature>
<gene>
    <name evidence="3" type="ORF">C8D78_0334</name>
</gene>
<evidence type="ECO:0000256" key="1">
    <source>
        <dbReference type="SAM" id="Coils"/>
    </source>
</evidence>
<feature type="region of interest" description="Disordered" evidence="2">
    <location>
        <begin position="1"/>
        <end position="130"/>
    </location>
</feature>
<sequence length="558" mass="59749">MTDSQKSDETLATAAANETEAEATPADVAGAAVNTAAEAPTAPETAGEDAAETPEAPATAGEDAAEPAETPAETLAETAVEPATDPVAAVETAPSAVPAPSPGPSTAARPAPSPAAFAARPKAKPSAAAPAPAPAAVSSAASLAEAARWGRVEGDGHVFLTVDGTEYPVGQYPGVSADEALGYFARKFEDVLAQIVLLEQRVSSKAPTADMQKTVTHLREQLAERNMVGDFRSAEARLDALVIQIGELEKAEKAEHDAVRAAELAAREAIVAEAEEIAGHDPAQIQWKTSSARMNELFESWKAAQKSGVRLGRSNEDALWKRFRAARTVFDRHRRAYFSQLDSNNSAAKAAKEKLITEAEALSSSTDWGFAAGEYRRLMDEWKASPRASRKDDDALWARFRAAQDVFFTNRQAANDEIDQEYGANLLVKEALLAEANELLPIKDLAAAKKALQSIRDRWEEAGKVPRADMSRIEAGLRKVEDAVRHAEDENWKRSNPETKARTNSALSQLEAAIAGLKDDLAKAEKAGDERKIKAAQEALEAREAWLEQLERSASELS</sequence>
<evidence type="ECO:0000313" key="4">
    <source>
        <dbReference type="Proteomes" id="UP000276055"/>
    </source>
</evidence>
<feature type="compositionally biased region" description="Low complexity" evidence="2">
    <location>
        <begin position="104"/>
        <end position="130"/>
    </location>
</feature>
<evidence type="ECO:0000313" key="3">
    <source>
        <dbReference type="EMBL" id="RKR30015.1"/>
    </source>
</evidence>
<dbReference type="AlphaFoldDB" id="A0A495FLC1"/>
<dbReference type="OrthoDB" id="5422202at2"/>
<protein>
    <submittedName>
        <fullName evidence="3">Uncharacterized protein DUF349</fullName>
    </submittedName>
</protein>
<comment type="caution">
    <text evidence="3">The sequence shown here is derived from an EMBL/GenBank/DDBJ whole genome shotgun (WGS) entry which is preliminary data.</text>
</comment>
<dbReference type="RefSeq" id="WP_120950132.1">
    <property type="nucleotide sequence ID" value="NZ_RBIR01000001.1"/>
</dbReference>
<dbReference type="Pfam" id="PF03993">
    <property type="entry name" value="DUF349"/>
    <property type="match status" value="3"/>
</dbReference>
<feature type="coiled-coil region" evidence="1">
    <location>
        <begin position="442"/>
        <end position="553"/>
    </location>
</feature>
<dbReference type="InterPro" id="IPR007139">
    <property type="entry name" value="DUF349"/>
</dbReference>
<organism evidence="3 4">
    <name type="scientific">Arthrobacter oryzae</name>
    <dbReference type="NCBI Taxonomy" id="409290"/>
    <lineage>
        <taxon>Bacteria</taxon>
        <taxon>Bacillati</taxon>
        <taxon>Actinomycetota</taxon>
        <taxon>Actinomycetes</taxon>
        <taxon>Micrococcales</taxon>
        <taxon>Micrococcaceae</taxon>
        <taxon>Arthrobacter</taxon>
    </lineage>
</organism>
<accession>A0A495FLC1</accession>
<dbReference type="Proteomes" id="UP000276055">
    <property type="component" value="Unassembled WGS sequence"/>
</dbReference>